<dbReference type="GO" id="GO:0016829">
    <property type="term" value="F:lyase activity"/>
    <property type="evidence" value="ECO:0007669"/>
    <property type="project" value="UniProtKB-KW"/>
</dbReference>
<dbReference type="InterPro" id="IPR038521">
    <property type="entry name" value="ThiC/Bza_core_dom"/>
</dbReference>
<evidence type="ECO:0000256" key="8">
    <source>
        <dbReference type="ARBA" id="ARBA00023239"/>
    </source>
</evidence>
<name>A0A291RIU6_9NOCA</name>
<dbReference type="GeneID" id="88358619"/>
<dbReference type="GO" id="GO:0009228">
    <property type="term" value="P:thiamine biosynthetic process"/>
    <property type="evidence" value="ECO:0007669"/>
    <property type="project" value="InterPro"/>
</dbReference>
<evidence type="ECO:0000313" key="10">
    <source>
        <dbReference type="Proteomes" id="UP000221961"/>
    </source>
</evidence>
<organism evidence="9 10">
    <name type="scientific">Nocardia terpenica</name>
    <dbReference type="NCBI Taxonomy" id="455432"/>
    <lineage>
        <taxon>Bacteria</taxon>
        <taxon>Bacillati</taxon>
        <taxon>Actinomycetota</taxon>
        <taxon>Actinomycetes</taxon>
        <taxon>Mycobacteriales</taxon>
        <taxon>Nocardiaceae</taxon>
        <taxon>Nocardia</taxon>
    </lineage>
</organism>
<sequence>MTALSTDPQFVAACIDEDLNPDDAAAAIATGRLVFLRCSASRSMPGFAPLLVGADTRRKIAALIGLGPNNTDREAIVRTMKVVLAARPDAIMDLTTNTAGVALRADLKEVVGVPLGACLTYDLFTAPRKRFSRTEFLTRFEMGLAAGVDFVLVHMGITPDLVERMEKSSRVMPTTSRGGGLVARYMKMHNVENPFIEYLDGIVEICRRREVVLDLGDVFRPGCAADAGDELKRLEIQLLAEVRKEILAGGVQVLAESGGHIPLHRIPELIPAYKEALGGAPLWLAGPMVIDNGVTLDDVVNTLGIVTAGACGGDMFASITHNEHYAMPTAPDTAVSVRMARVAITALEVVRGSRAEVARQRAISVARRANDWDAQSGHALYPDLANQVFIQHDLKKGAPCTICGKYCPHIITRKENTETSHLATQLPIPRKLGE</sequence>
<dbReference type="InterPro" id="IPR002817">
    <property type="entry name" value="ThiC/BzaA/B"/>
</dbReference>
<dbReference type="PANTHER" id="PTHR30557:SF1">
    <property type="entry name" value="PHOSPHOMETHYLPYRIMIDINE SYNTHASE, CHLOROPLASTIC"/>
    <property type="match status" value="1"/>
</dbReference>
<keyword evidence="4" id="KW-0479">Metal-binding</keyword>
<evidence type="ECO:0000256" key="7">
    <source>
        <dbReference type="ARBA" id="ARBA00023014"/>
    </source>
</evidence>
<dbReference type="GO" id="GO:0046872">
    <property type="term" value="F:metal ion binding"/>
    <property type="evidence" value="ECO:0007669"/>
    <property type="project" value="UniProtKB-KW"/>
</dbReference>
<keyword evidence="3" id="KW-0949">S-adenosyl-L-methionine</keyword>
<comment type="cofactor">
    <cofactor evidence="1">
        <name>[4Fe-4S] cluster</name>
        <dbReference type="ChEBI" id="CHEBI:49883"/>
    </cofactor>
</comment>
<keyword evidence="6" id="KW-0408">Iron</keyword>
<evidence type="ECO:0000256" key="1">
    <source>
        <dbReference type="ARBA" id="ARBA00001966"/>
    </source>
</evidence>
<evidence type="ECO:0000256" key="2">
    <source>
        <dbReference type="ARBA" id="ARBA00022485"/>
    </source>
</evidence>
<keyword evidence="2" id="KW-0004">4Fe-4S</keyword>
<dbReference type="PANTHER" id="PTHR30557">
    <property type="entry name" value="THIAMINE BIOSYNTHESIS PROTEIN THIC"/>
    <property type="match status" value="1"/>
</dbReference>
<keyword evidence="7" id="KW-0411">Iron-sulfur</keyword>
<evidence type="ECO:0000256" key="5">
    <source>
        <dbReference type="ARBA" id="ARBA00022833"/>
    </source>
</evidence>
<evidence type="ECO:0000313" key="9">
    <source>
        <dbReference type="EMBL" id="ATL67235.1"/>
    </source>
</evidence>
<dbReference type="Proteomes" id="UP000221961">
    <property type="component" value="Chromosome"/>
</dbReference>
<accession>A0A291RIU6</accession>
<evidence type="ECO:0000256" key="6">
    <source>
        <dbReference type="ARBA" id="ARBA00023004"/>
    </source>
</evidence>
<keyword evidence="8" id="KW-0456">Lyase</keyword>
<evidence type="ECO:0000256" key="4">
    <source>
        <dbReference type="ARBA" id="ARBA00022723"/>
    </source>
</evidence>
<dbReference type="Pfam" id="PF01964">
    <property type="entry name" value="ThiC_Rad_SAM"/>
    <property type="match status" value="1"/>
</dbReference>
<dbReference type="Gene3D" id="3.20.20.540">
    <property type="entry name" value="Radical SAM ThiC family, central domain"/>
    <property type="match status" value="1"/>
</dbReference>
<dbReference type="RefSeq" id="WP_098694381.1">
    <property type="nucleotide sequence ID" value="NZ_CP023778.1"/>
</dbReference>
<evidence type="ECO:0000256" key="3">
    <source>
        <dbReference type="ARBA" id="ARBA00022691"/>
    </source>
</evidence>
<dbReference type="AlphaFoldDB" id="A0A291RIU6"/>
<proteinExistence type="predicted"/>
<reference evidence="9 10" key="1">
    <citation type="submission" date="2017-10" db="EMBL/GenBank/DDBJ databases">
        <title>Comparative genomics between pathogenic Norcardia.</title>
        <authorList>
            <person name="Zeng L."/>
        </authorList>
    </citation>
    <scope>NUCLEOTIDE SEQUENCE [LARGE SCALE GENOMIC DNA]</scope>
    <source>
        <strain evidence="9 10">NC_YFY_NT001</strain>
    </source>
</reference>
<gene>
    <name evidence="9" type="ORF">CRH09_14555</name>
</gene>
<dbReference type="KEGG" id="ntp:CRH09_14555"/>
<protein>
    <recommendedName>
        <fullName evidence="11">Phosphomethylpyrimidine synthase ThiC</fullName>
    </recommendedName>
</protein>
<keyword evidence="5" id="KW-0862">Zinc</keyword>
<dbReference type="EMBL" id="CP023778">
    <property type="protein sequence ID" value="ATL67235.1"/>
    <property type="molecule type" value="Genomic_DNA"/>
</dbReference>
<evidence type="ECO:0008006" key="11">
    <source>
        <dbReference type="Google" id="ProtNLM"/>
    </source>
</evidence>
<dbReference type="GO" id="GO:0051539">
    <property type="term" value="F:4 iron, 4 sulfur cluster binding"/>
    <property type="evidence" value="ECO:0007669"/>
    <property type="project" value="UniProtKB-KW"/>
</dbReference>